<dbReference type="Pfam" id="PF04471">
    <property type="entry name" value="Mrr_cat"/>
    <property type="match status" value="1"/>
</dbReference>
<dbReference type="GO" id="GO:0009307">
    <property type="term" value="P:DNA restriction-modification system"/>
    <property type="evidence" value="ECO:0007669"/>
    <property type="project" value="InterPro"/>
</dbReference>
<dbReference type="EMBL" id="FZNX01000002">
    <property type="protein sequence ID" value="SNR53869.1"/>
    <property type="molecule type" value="Genomic_DNA"/>
</dbReference>
<dbReference type="GO" id="GO:0004519">
    <property type="term" value="F:endonuclease activity"/>
    <property type="evidence" value="ECO:0007669"/>
    <property type="project" value="UniProtKB-KW"/>
</dbReference>
<keyword evidence="2" id="KW-0540">Nuclease</keyword>
<dbReference type="Gene3D" id="3.40.1350.10">
    <property type="match status" value="1"/>
</dbReference>
<sequence length="374" mass="44648">MKITRTINPLHFEDLEPHRFEDLVRQLMYDFKEWKSIEATGKMGSDNGIDILAIENYVTLVNADSENNEYQLEERDWIIQCKREQKITPKKVESIIKNDIEQQDLPPYGYILVASSNFSKKSRDIFKLTLNKLGVNEFFILGKAEIEDLLFLPKYDHLLFAYFGISLQKRKRNLKSQISSRLTTKRKLIKAIGEIGQVRNEIVFIKPTICENYPKVSPNENFQWRYYYVYGYMPVDSILLVVKKHFAYVDWENNKWDIIESYDDSFPNHLELDHLPVNYYDKNNEEYFKAYDIWNKLDNRNKAYYFELQSIHFDRILVVDEIGDYYHNESPHLIVDFVNDSPFESKKYSFIESESNSSEYIKDPKNENRINIFK</sequence>
<evidence type="ECO:0000259" key="1">
    <source>
        <dbReference type="Pfam" id="PF04471"/>
    </source>
</evidence>
<keyword evidence="2" id="KW-0255">Endonuclease</keyword>
<gene>
    <name evidence="2" type="ORF">SAMN04488111_1572</name>
</gene>
<organism evidence="2 3">
    <name type="scientific">Lutibacter flavus</name>
    <dbReference type="NCBI Taxonomy" id="691689"/>
    <lineage>
        <taxon>Bacteria</taxon>
        <taxon>Pseudomonadati</taxon>
        <taxon>Bacteroidota</taxon>
        <taxon>Flavobacteriia</taxon>
        <taxon>Flavobacteriales</taxon>
        <taxon>Flavobacteriaceae</taxon>
        <taxon>Lutibacter</taxon>
    </lineage>
</organism>
<dbReference type="RefSeq" id="WP_089377880.1">
    <property type="nucleotide sequence ID" value="NZ_FZNX01000002.1"/>
</dbReference>
<keyword evidence="3" id="KW-1185">Reference proteome</keyword>
<dbReference type="InterPro" id="IPR011856">
    <property type="entry name" value="tRNA_endonuc-like_dom_sf"/>
</dbReference>
<dbReference type="InterPro" id="IPR007560">
    <property type="entry name" value="Restrct_endonuc_IV_Mrr"/>
</dbReference>
<dbReference type="OrthoDB" id="9809962at2"/>
<reference evidence="3" key="1">
    <citation type="submission" date="2017-06" db="EMBL/GenBank/DDBJ databases">
        <authorList>
            <person name="Varghese N."/>
            <person name="Submissions S."/>
        </authorList>
    </citation>
    <scope>NUCLEOTIDE SEQUENCE [LARGE SCALE GENOMIC DNA]</scope>
    <source>
        <strain evidence="3">DSM 27993</strain>
    </source>
</reference>
<dbReference type="AlphaFoldDB" id="A0A238X7Q7"/>
<protein>
    <submittedName>
        <fullName evidence="2">Restriction endonuclease</fullName>
    </submittedName>
</protein>
<proteinExistence type="predicted"/>
<dbReference type="GO" id="GO:0003677">
    <property type="term" value="F:DNA binding"/>
    <property type="evidence" value="ECO:0007669"/>
    <property type="project" value="InterPro"/>
</dbReference>
<keyword evidence="2" id="KW-0378">Hydrolase</keyword>
<name>A0A238X7Q7_9FLAO</name>
<evidence type="ECO:0000313" key="2">
    <source>
        <dbReference type="EMBL" id="SNR53869.1"/>
    </source>
</evidence>
<feature type="domain" description="Restriction endonuclease type IV Mrr" evidence="1">
    <location>
        <begin position="14"/>
        <end position="124"/>
    </location>
</feature>
<dbReference type="Proteomes" id="UP000198412">
    <property type="component" value="Unassembled WGS sequence"/>
</dbReference>
<evidence type="ECO:0000313" key="3">
    <source>
        <dbReference type="Proteomes" id="UP000198412"/>
    </source>
</evidence>
<accession>A0A238X7Q7</accession>